<dbReference type="GO" id="GO:0003729">
    <property type="term" value="F:mRNA binding"/>
    <property type="evidence" value="ECO:0007669"/>
    <property type="project" value="TreeGrafter"/>
</dbReference>
<sequence>MFLESLHSGELLSGTVAAIEPFGVFVALDEGPDHPVFPGGVGFITSPELSWRRIEAASDVVQVGQRITCEFLQFDTWNAEARLSLRATQPDPFQAFADRTAVGQKLHGRVTKLVPFGAFVQVADGIEGLVHLRELARTPADAPEDVVRLGDKTTVIVTEVDREQRRLVLSRRQATLDR</sequence>
<dbReference type="GO" id="GO:0022627">
    <property type="term" value="C:cytosolic small ribosomal subunit"/>
    <property type="evidence" value="ECO:0007669"/>
    <property type="project" value="TreeGrafter"/>
</dbReference>
<keyword evidence="7" id="KW-1185">Reference proteome</keyword>
<evidence type="ECO:0000256" key="2">
    <source>
        <dbReference type="ARBA" id="ARBA00022980"/>
    </source>
</evidence>
<comment type="similarity">
    <text evidence="1">Belongs to the bacterial ribosomal protein bS1 family.</text>
</comment>
<proteinExistence type="inferred from homology"/>
<dbReference type="PROSITE" id="PS50126">
    <property type="entry name" value="S1"/>
    <property type="match status" value="2"/>
</dbReference>
<comment type="function">
    <text evidence="4">Binds mRNA; thus facilitating recognition of the initiation point. It is needed to translate mRNA with a short Shine-Dalgarno (SD) purine-rich sequence.</text>
</comment>
<dbReference type="PANTHER" id="PTHR10724">
    <property type="entry name" value="30S RIBOSOMAL PROTEIN S1"/>
    <property type="match status" value="1"/>
</dbReference>
<dbReference type="Proteomes" id="UP000271554">
    <property type="component" value="Chromosome"/>
</dbReference>
<dbReference type="Gene3D" id="2.40.50.140">
    <property type="entry name" value="Nucleic acid-binding proteins"/>
    <property type="match status" value="2"/>
</dbReference>
<dbReference type="GO" id="GO:0003735">
    <property type="term" value="F:structural constituent of ribosome"/>
    <property type="evidence" value="ECO:0007669"/>
    <property type="project" value="TreeGrafter"/>
</dbReference>
<dbReference type="SMART" id="SM00316">
    <property type="entry name" value="S1"/>
    <property type="match status" value="2"/>
</dbReference>
<evidence type="ECO:0000256" key="3">
    <source>
        <dbReference type="ARBA" id="ARBA00023274"/>
    </source>
</evidence>
<gene>
    <name evidence="6" type="primary">rpsA_1</name>
    <name evidence="6" type="ORF">DWB77_00053</name>
</gene>
<dbReference type="InterPro" id="IPR012340">
    <property type="entry name" value="NA-bd_OB-fold"/>
</dbReference>
<dbReference type="PANTHER" id="PTHR10724:SF7">
    <property type="entry name" value="SMALL RIBOSOMAL SUBUNIT PROTEIN BS1C"/>
    <property type="match status" value="1"/>
</dbReference>
<evidence type="ECO:0000256" key="4">
    <source>
        <dbReference type="ARBA" id="ARBA00025604"/>
    </source>
</evidence>
<dbReference type="GO" id="GO:0006412">
    <property type="term" value="P:translation"/>
    <property type="evidence" value="ECO:0007669"/>
    <property type="project" value="TreeGrafter"/>
</dbReference>
<evidence type="ECO:0000256" key="1">
    <source>
        <dbReference type="ARBA" id="ARBA00006767"/>
    </source>
</evidence>
<protein>
    <submittedName>
        <fullName evidence="6">30S ribosomal protein S1</fullName>
    </submittedName>
</protein>
<dbReference type="AlphaFoldDB" id="A0A387H2R4"/>
<evidence type="ECO:0000313" key="7">
    <source>
        <dbReference type="Proteomes" id="UP000271554"/>
    </source>
</evidence>
<accession>A0A387H2R4</accession>
<keyword evidence="3" id="KW-0687">Ribonucleoprotein</keyword>
<reference evidence="6 7" key="1">
    <citation type="submission" date="2018-10" db="EMBL/GenBank/DDBJ databases">
        <title>Relationship between Morphology and Antimicrobial Activity in Streptomyces.</title>
        <authorList>
            <person name="Kang H.J."/>
            <person name="Kim S.B."/>
        </authorList>
    </citation>
    <scope>NUCLEOTIDE SEQUENCE [LARGE SCALE GENOMIC DNA]</scope>
    <source>
        <strain evidence="6 7">BH38</strain>
    </source>
</reference>
<dbReference type="SUPFAM" id="SSF50249">
    <property type="entry name" value="Nucleic acid-binding proteins"/>
    <property type="match status" value="2"/>
</dbReference>
<dbReference type="Pfam" id="PF00575">
    <property type="entry name" value="S1"/>
    <property type="match status" value="2"/>
</dbReference>
<dbReference type="EMBL" id="CP032698">
    <property type="protein sequence ID" value="AYG77946.1"/>
    <property type="molecule type" value="Genomic_DNA"/>
</dbReference>
<dbReference type="RefSeq" id="WP_281280081.1">
    <property type="nucleotide sequence ID" value="NZ_CP032698.1"/>
</dbReference>
<evidence type="ECO:0000313" key="6">
    <source>
        <dbReference type="EMBL" id="AYG77946.1"/>
    </source>
</evidence>
<dbReference type="KEGG" id="shun:DWB77_00053"/>
<feature type="domain" description="S1 motif" evidence="5">
    <location>
        <begin position="103"/>
        <end position="172"/>
    </location>
</feature>
<organism evidence="6 7">
    <name type="scientific">Streptomyces hundungensis</name>
    <dbReference type="NCBI Taxonomy" id="1077946"/>
    <lineage>
        <taxon>Bacteria</taxon>
        <taxon>Bacillati</taxon>
        <taxon>Actinomycetota</taxon>
        <taxon>Actinomycetes</taxon>
        <taxon>Kitasatosporales</taxon>
        <taxon>Streptomycetaceae</taxon>
        <taxon>Streptomyces</taxon>
    </lineage>
</organism>
<dbReference type="InterPro" id="IPR003029">
    <property type="entry name" value="S1_domain"/>
</dbReference>
<name>A0A387H2R4_9ACTN</name>
<dbReference type="InterPro" id="IPR050437">
    <property type="entry name" value="Ribos_protein_bS1-like"/>
</dbReference>
<dbReference type="FunFam" id="2.40.50.140:FF:000103">
    <property type="entry name" value="protein RRP5 homolog"/>
    <property type="match status" value="1"/>
</dbReference>
<evidence type="ECO:0000259" key="5">
    <source>
        <dbReference type="PROSITE" id="PS50126"/>
    </source>
</evidence>
<keyword evidence="2 6" id="KW-0689">Ribosomal protein</keyword>
<feature type="domain" description="S1 motif" evidence="5">
    <location>
        <begin position="9"/>
        <end position="86"/>
    </location>
</feature>